<dbReference type="EMBL" id="UGJB01000004">
    <property type="protein sequence ID" value="STQ14130.1"/>
    <property type="molecule type" value="Genomic_DNA"/>
</dbReference>
<dbReference type="PANTHER" id="PTHR30451">
    <property type="entry name" value="OUTER MEMBRANE USHER PROTEIN"/>
    <property type="match status" value="1"/>
</dbReference>
<dbReference type="Pfam" id="PF00577">
    <property type="entry name" value="Usher"/>
    <property type="match status" value="1"/>
</dbReference>
<dbReference type="GO" id="GO:0009297">
    <property type="term" value="P:pilus assembly"/>
    <property type="evidence" value="ECO:0007669"/>
    <property type="project" value="InterPro"/>
</dbReference>
<accession>A0A377M9I6</accession>
<dbReference type="PANTHER" id="PTHR30451:SF3">
    <property type="entry name" value="OUTER MEMBRANE USHER PROTEIN HTRE-RELATED"/>
    <property type="match status" value="1"/>
</dbReference>
<dbReference type="GO" id="GO:0015473">
    <property type="term" value="F:fimbrial usher porin activity"/>
    <property type="evidence" value="ECO:0007669"/>
    <property type="project" value="InterPro"/>
</dbReference>
<sequence>MGANVPSQSPILPSHKCFVLAYSRWDVGVGELRDDSLRDKPKVGYATGYYGLTNTFTGYAGLEYTDSDFYAALLGIAMNTGVGAFALDVTHSDARIDGLRHLTGESYRISYSKLMEATNTSFNVAAYRFSTSDYLSLNDAASLTNEIKYRDRERNPERNNSDVYQTFQRMKNQIQVNISQPLNIADLDLGSLYVNSTWQDYWNESSSSAQYSVGHSHSLSWGSYSLTVQRTYNEFGEKDDSVYLNLTIPFDTLMGNSKRAGGFSSLTTGIGSDLKGGSSFNASANGNTEDNRFSYSITESTTRYDDTLNQLSGYGSYNGPHGPLSLSVSASDDGTRQYSASYSGGMVLHSGGVTLAPGSISESDTLALIKAEGAEGAPRLYR</sequence>
<dbReference type="AlphaFoldDB" id="A0A377M9I6"/>
<proteinExistence type="predicted"/>
<reference evidence="1 2" key="1">
    <citation type="submission" date="2018-06" db="EMBL/GenBank/DDBJ databases">
        <authorList>
            <consortium name="Pathogen Informatics"/>
            <person name="Doyle S."/>
        </authorList>
    </citation>
    <scope>NUCLEOTIDE SEQUENCE [LARGE SCALE GENOMIC DNA]</scope>
    <source>
        <strain evidence="1 2">NCTC10005</strain>
    </source>
</reference>
<dbReference type="InterPro" id="IPR000015">
    <property type="entry name" value="Fimb_usher"/>
</dbReference>
<organism evidence="1 2">
    <name type="scientific">Enterobacter cloacae</name>
    <dbReference type="NCBI Taxonomy" id="550"/>
    <lineage>
        <taxon>Bacteria</taxon>
        <taxon>Pseudomonadati</taxon>
        <taxon>Pseudomonadota</taxon>
        <taxon>Gammaproteobacteria</taxon>
        <taxon>Enterobacterales</taxon>
        <taxon>Enterobacteriaceae</taxon>
        <taxon>Enterobacter</taxon>
        <taxon>Enterobacter cloacae complex</taxon>
    </lineage>
</organism>
<evidence type="ECO:0000313" key="2">
    <source>
        <dbReference type="Proteomes" id="UP000255106"/>
    </source>
</evidence>
<evidence type="ECO:0000313" key="1">
    <source>
        <dbReference type="EMBL" id="STQ14130.1"/>
    </source>
</evidence>
<protein>
    <submittedName>
        <fullName evidence="1">Fimbrial usher protein</fullName>
    </submittedName>
</protein>
<gene>
    <name evidence="1" type="primary">htrE_4</name>
    <name evidence="1" type="ORF">NCTC10005_06976</name>
</gene>
<dbReference type="GO" id="GO:0009279">
    <property type="term" value="C:cell outer membrane"/>
    <property type="evidence" value="ECO:0007669"/>
    <property type="project" value="TreeGrafter"/>
</dbReference>
<dbReference type="Proteomes" id="UP000255106">
    <property type="component" value="Unassembled WGS sequence"/>
</dbReference>
<name>A0A377M9I6_ENTCL</name>